<dbReference type="SUPFAM" id="SSF56399">
    <property type="entry name" value="ADP-ribosylation"/>
    <property type="match status" value="1"/>
</dbReference>
<gene>
    <name evidence="2" type="ORF">KAT72_09950</name>
</gene>
<sequence length="250" mass="28167">MKNLTFLYFFTLFAISTYTFANPPTFVYRVDSRSYEEIFKDGFHAWGNNYNIVAHVNGATCSTQNGSTSGFISTAADFASARAIADEHLRQGRNAFLYTIRADHTFYSGPASIDYLQQYNPLSPLSIMSLEMARRADEWDAVDFIPPENIQEVIEYTVQGEQNEYSNSRYLNVNTTGNPEPYTEHLEEVLQFYNFPIRLRNGLTARLSSCFASCLGSSSSSMMKMKNNAECTDEPEGVINFTAAFISSAF</sequence>
<reference evidence="2 3" key="1">
    <citation type="submission" date="2021-04" db="EMBL/GenBank/DDBJ databases">
        <title>Draft Genome of Aeromonas popoffii ID682, isolated from a natural water source in Idaho.</title>
        <authorList>
            <person name="Testerman T."/>
            <person name="Graf J."/>
        </authorList>
    </citation>
    <scope>NUCLEOTIDE SEQUENCE [LARGE SCALE GENOMIC DNA]</scope>
    <source>
        <strain evidence="2 3">ID682</strain>
    </source>
</reference>
<dbReference type="Pfam" id="PF02917">
    <property type="entry name" value="Pertussis_S1"/>
    <property type="match status" value="1"/>
</dbReference>
<evidence type="ECO:0000256" key="1">
    <source>
        <dbReference type="SAM" id="SignalP"/>
    </source>
</evidence>
<accession>A0ABS5GQG6</accession>
<dbReference type="Proteomes" id="UP000675653">
    <property type="component" value="Unassembled WGS sequence"/>
</dbReference>
<comment type="caution">
    <text evidence="2">The sequence shown here is derived from an EMBL/GenBank/DDBJ whole genome shotgun (WGS) entry which is preliminary data.</text>
</comment>
<feature type="chain" id="PRO_5047094317" description="Pertussis toxin subunit 1" evidence="1">
    <location>
        <begin position="22"/>
        <end position="250"/>
    </location>
</feature>
<dbReference type="Gene3D" id="3.90.210.10">
    <property type="entry name" value="Heat-Labile Enterotoxin, subunit A"/>
    <property type="match status" value="1"/>
</dbReference>
<evidence type="ECO:0008006" key="4">
    <source>
        <dbReference type="Google" id="ProtNLM"/>
    </source>
</evidence>
<dbReference type="RefSeq" id="WP_212513488.1">
    <property type="nucleotide sequence ID" value="NZ_CAWQDX010000044.1"/>
</dbReference>
<feature type="signal peptide" evidence="1">
    <location>
        <begin position="1"/>
        <end position="21"/>
    </location>
</feature>
<name>A0ABS5GQG6_9GAMM</name>
<proteinExistence type="predicted"/>
<dbReference type="InterPro" id="IPR003898">
    <property type="entry name" value="Borpert_toxA"/>
</dbReference>
<dbReference type="EMBL" id="JAGRZL010000022">
    <property type="protein sequence ID" value="MBR7629336.1"/>
    <property type="molecule type" value="Genomic_DNA"/>
</dbReference>
<evidence type="ECO:0000313" key="2">
    <source>
        <dbReference type="EMBL" id="MBR7629336.1"/>
    </source>
</evidence>
<keyword evidence="1" id="KW-0732">Signal</keyword>
<keyword evidence="3" id="KW-1185">Reference proteome</keyword>
<protein>
    <recommendedName>
        <fullName evidence="4">Pertussis toxin subunit 1</fullName>
    </recommendedName>
</protein>
<evidence type="ECO:0000313" key="3">
    <source>
        <dbReference type="Proteomes" id="UP000675653"/>
    </source>
</evidence>
<organism evidence="2 3">
    <name type="scientific">Aeromonas popoffii</name>
    <dbReference type="NCBI Taxonomy" id="70856"/>
    <lineage>
        <taxon>Bacteria</taxon>
        <taxon>Pseudomonadati</taxon>
        <taxon>Pseudomonadota</taxon>
        <taxon>Gammaproteobacteria</taxon>
        <taxon>Aeromonadales</taxon>
        <taxon>Aeromonadaceae</taxon>
        <taxon>Aeromonas</taxon>
    </lineage>
</organism>